<evidence type="ECO:0000313" key="2">
    <source>
        <dbReference type="Proteomes" id="UP001596417"/>
    </source>
</evidence>
<dbReference type="RefSeq" id="WP_248905142.1">
    <property type="nucleotide sequence ID" value="NZ_CP109979.1"/>
</dbReference>
<proteinExistence type="predicted"/>
<sequence>MGERETGDSVTVTASHWMEYRSAEVLYISLEIMGHEHDGLEATEF</sequence>
<dbReference type="AlphaFoldDB" id="A0ABD5YM77"/>
<gene>
    <name evidence="1" type="ORF">ACFQL7_04650</name>
</gene>
<comment type="caution">
    <text evidence="1">The sequence shown here is derived from an EMBL/GenBank/DDBJ whole genome shotgun (WGS) entry which is preliminary data.</text>
</comment>
<protein>
    <submittedName>
        <fullName evidence="1">Uncharacterized protein</fullName>
    </submittedName>
</protein>
<keyword evidence="2" id="KW-1185">Reference proteome</keyword>
<name>A0ABD5YM77_9EURY</name>
<organism evidence="1 2">
    <name type="scientific">Halocatena marina</name>
    <dbReference type="NCBI Taxonomy" id="2934937"/>
    <lineage>
        <taxon>Archaea</taxon>
        <taxon>Methanobacteriati</taxon>
        <taxon>Methanobacteriota</taxon>
        <taxon>Stenosarchaea group</taxon>
        <taxon>Halobacteria</taxon>
        <taxon>Halobacteriales</taxon>
        <taxon>Natronomonadaceae</taxon>
        <taxon>Halocatena</taxon>
    </lineage>
</organism>
<dbReference type="GeneID" id="76198773"/>
<dbReference type="Proteomes" id="UP001596417">
    <property type="component" value="Unassembled WGS sequence"/>
</dbReference>
<reference evidence="1 2" key="1">
    <citation type="journal article" date="2019" name="Int. J. Syst. Evol. Microbiol.">
        <title>The Global Catalogue of Microorganisms (GCM) 10K type strain sequencing project: providing services to taxonomists for standard genome sequencing and annotation.</title>
        <authorList>
            <consortium name="The Broad Institute Genomics Platform"/>
            <consortium name="The Broad Institute Genome Sequencing Center for Infectious Disease"/>
            <person name="Wu L."/>
            <person name="Ma J."/>
        </authorList>
    </citation>
    <scope>NUCLEOTIDE SEQUENCE [LARGE SCALE GENOMIC DNA]</scope>
    <source>
        <strain evidence="1 2">RDMS1</strain>
    </source>
</reference>
<dbReference type="EMBL" id="JBHTAX010000001">
    <property type="protein sequence ID" value="MFC7189206.1"/>
    <property type="molecule type" value="Genomic_DNA"/>
</dbReference>
<evidence type="ECO:0000313" key="1">
    <source>
        <dbReference type="EMBL" id="MFC7189206.1"/>
    </source>
</evidence>
<accession>A0ABD5YM77</accession>